<dbReference type="Pfam" id="PF03938">
    <property type="entry name" value="OmpH"/>
    <property type="match status" value="1"/>
</dbReference>
<dbReference type="GO" id="GO:0005829">
    <property type="term" value="C:cytosol"/>
    <property type="evidence" value="ECO:0007669"/>
    <property type="project" value="TreeGrafter"/>
</dbReference>
<reference evidence="4 5" key="1">
    <citation type="submission" date="2019-11" db="EMBL/GenBank/DDBJ databases">
        <authorList>
            <person name="Zhang J."/>
            <person name="Sun C."/>
        </authorList>
    </citation>
    <scope>NUCLEOTIDE SEQUENCE [LARGE SCALE GENOMIC DNA]</scope>
    <source>
        <strain evidence="5">sp2</strain>
    </source>
</reference>
<dbReference type="KEGG" id="ghl:GM160_09040"/>
<gene>
    <name evidence="4" type="ORF">GM160_09040</name>
</gene>
<evidence type="ECO:0000256" key="1">
    <source>
        <dbReference type="ARBA" id="ARBA00022729"/>
    </source>
</evidence>
<accession>A0A6I6DBG1</accession>
<dbReference type="GO" id="GO:0050821">
    <property type="term" value="P:protein stabilization"/>
    <property type="evidence" value="ECO:0007669"/>
    <property type="project" value="TreeGrafter"/>
</dbReference>
<evidence type="ECO:0000256" key="3">
    <source>
        <dbReference type="SAM" id="Coils"/>
    </source>
</evidence>
<dbReference type="Proteomes" id="UP000427716">
    <property type="component" value="Chromosome"/>
</dbReference>
<keyword evidence="3" id="KW-0175">Coiled coil</keyword>
<dbReference type="InterPro" id="IPR005632">
    <property type="entry name" value="Chaperone_Skp"/>
</dbReference>
<dbReference type="EMBL" id="CP046415">
    <property type="protein sequence ID" value="QGT79022.1"/>
    <property type="molecule type" value="Genomic_DNA"/>
</dbReference>
<sequence length="187" mass="21379">MPVRPVSGLDVSGDDRVIRLLQRFALLTIALLAPLGAQAADNIKIGFVNSSVLLEQAPQAEQAKQKLEQEFSAREEELRGLRQEVQEMENRLNRDGVTMNEGDRGNLERELNRKLRDLQRQQSNFRDDLNLRKNEELGKLQRLVLDAIREVAREKGYDLVLSEGVVYSADRVELTQDVLDRLEQMGR</sequence>
<evidence type="ECO:0000313" key="5">
    <source>
        <dbReference type="Proteomes" id="UP000427716"/>
    </source>
</evidence>
<dbReference type="GO" id="GO:0051082">
    <property type="term" value="F:unfolded protein binding"/>
    <property type="evidence" value="ECO:0007669"/>
    <property type="project" value="InterPro"/>
</dbReference>
<organism evidence="4 5">
    <name type="scientific">Guyparkeria halophila</name>
    <dbReference type="NCBI Taxonomy" id="47960"/>
    <lineage>
        <taxon>Bacteria</taxon>
        <taxon>Pseudomonadati</taxon>
        <taxon>Pseudomonadota</taxon>
        <taxon>Gammaproteobacteria</taxon>
        <taxon>Chromatiales</taxon>
        <taxon>Thioalkalibacteraceae</taxon>
        <taxon>Guyparkeria</taxon>
    </lineage>
</organism>
<evidence type="ECO:0000256" key="2">
    <source>
        <dbReference type="PIRNR" id="PIRNR002094"/>
    </source>
</evidence>
<proteinExistence type="inferred from homology"/>
<name>A0A6I6DBG1_9GAMM</name>
<keyword evidence="1" id="KW-0732">Signal</keyword>
<protein>
    <submittedName>
        <fullName evidence="4">OmpH family outer membrane protein</fullName>
    </submittedName>
</protein>
<dbReference type="PANTHER" id="PTHR35089">
    <property type="entry name" value="CHAPERONE PROTEIN SKP"/>
    <property type="match status" value="1"/>
</dbReference>
<evidence type="ECO:0000313" key="4">
    <source>
        <dbReference type="EMBL" id="QGT79022.1"/>
    </source>
</evidence>
<feature type="coiled-coil region" evidence="3">
    <location>
        <begin position="50"/>
        <end position="128"/>
    </location>
</feature>
<dbReference type="InterPro" id="IPR024930">
    <property type="entry name" value="Skp_dom_sf"/>
</dbReference>
<keyword evidence="5" id="KW-1185">Reference proteome</keyword>
<dbReference type="PANTHER" id="PTHR35089:SF1">
    <property type="entry name" value="CHAPERONE PROTEIN SKP"/>
    <property type="match status" value="1"/>
</dbReference>
<comment type="similarity">
    <text evidence="2">Belongs to the skp family.</text>
</comment>
<dbReference type="SMART" id="SM00935">
    <property type="entry name" value="OmpH"/>
    <property type="match status" value="1"/>
</dbReference>
<dbReference type="SUPFAM" id="SSF111384">
    <property type="entry name" value="OmpH-like"/>
    <property type="match status" value="1"/>
</dbReference>
<dbReference type="PIRSF" id="PIRSF002094">
    <property type="entry name" value="OMP26_Skp"/>
    <property type="match status" value="1"/>
</dbReference>
<dbReference type="Gene3D" id="3.30.910.20">
    <property type="entry name" value="Skp domain"/>
    <property type="match status" value="1"/>
</dbReference>
<dbReference type="AlphaFoldDB" id="A0A6I6DBG1"/>